<name>A0A5M3W6C6_9ACTN</name>
<protein>
    <submittedName>
        <fullName evidence="2">Transcriptional regulator</fullName>
    </submittedName>
</protein>
<dbReference type="PANTHER" id="PTHR33164">
    <property type="entry name" value="TRANSCRIPTIONAL REGULATOR, MARR FAMILY"/>
    <property type="match status" value="1"/>
</dbReference>
<gene>
    <name evidence="2" type="ORF">Acor_48590</name>
</gene>
<sequence length="142" mass="15424">MRRLESEMAILLRRIKCVIGEHARGVHPELQPAAYLILVWLTEHGPARATSIVENLDFDKGAVSRLLAHLADLGLIVRGPDPADGRATLISAGDTAAQQVADAAAGLRRRLDHKLGDWPDESLADFVDALGLYNRTLGTMQP</sequence>
<comment type="caution">
    <text evidence="2">The sequence shown here is derived from an EMBL/GenBank/DDBJ whole genome shotgun (WGS) entry which is preliminary data.</text>
</comment>
<accession>A0A5M3W6C6</accession>
<dbReference type="SMART" id="SM00347">
    <property type="entry name" value="HTH_MARR"/>
    <property type="match status" value="1"/>
</dbReference>
<dbReference type="InterPro" id="IPR000835">
    <property type="entry name" value="HTH_MarR-typ"/>
</dbReference>
<dbReference type="InterPro" id="IPR039422">
    <property type="entry name" value="MarR/SlyA-like"/>
</dbReference>
<evidence type="ECO:0000313" key="2">
    <source>
        <dbReference type="EMBL" id="GES02793.1"/>
    </source>
</evidence>
<organism evidence="2 3">
    <name type="scientific">Acrocarpospora corrugata</name>
    <dbReference type="NCBI Taxonomy" id="35763"/>
    <lineage>
        <taxon>Bacteria</taxon>
        <taxon>Bacillati</taxon>
        <taxon>Actinomycetota</taxon>
        <taxon>Actinomycetes</taxon>
        <taxon>Streptosporangiales</taxon>
        <taxon>Streptosporangiaceae</taxon>
        <taxon>Acrocarpospora</taxon>
    </lineage>
</organism>
<dbReference type="InterPro" id="IPR036388">
    <property type="entry name" value="WH-like_DNA-bd_sf"/>
</dbReference>
<proteinExistence type="predicted"/>
<evidence type="ECO:0000313" key="3">
    <source>
        <dbReference type="Proteomes" id="UP000334990"/>
    </source>
</evidence>
<dbReference type="AlphaFoldDB" id="A0A5M3W6C6"/>
<dbReference type="EMBL" id="BLAD01000061">
    <property type="protein sequence ID" value="GES02793.1"/>
    <property type="molecule type" value="Genomic_DNA"/>
</dbReference>
<dbReference type="RefSeq" id="WP_218034446.1">
    <property type="nucleotide sequence ID" value="NZ_BAAABN010000011.1"/>
</dbReference>
<dbReference type="GO" id="GO:0003700">
    <property type="term" value="F:DNA-binding transcription factor activity"/>
    <property type="evidence" value="ECO:0007669"/>
    <property type="project" value="InterPro"/>
</dbReference>
<dbReference type="Gene3D" id="1.10.10.10">
    <property type="entry name" value="Winged helix-like DNA-binding domain superfamily/Winged helix DNA-binding domain"/>
    <property type="match status" value="1"/>
</dbReference>
<dbReference type="SUPFAM" id="SSF46785">
    <property type="entry name" value="Winged helix' DNA-binding domain"/>
    <property type="match status" value="1"/>
</dbReference>
<keyword evidence="3" id="KW-1185">Reference proteome</keyword>
<dbReference type="InterPro" id="IPR036390">
    <property type="entry name" value="WH_DNA-bd_sf"/>
</dbReference>
<dbReference type="GO" id="GO:0006950">
    <property type="term" value="P:response to stress"/>
    <property type="evidence" value="ECO:0007669"/>
    <property type="project" value="TreeGrafter"/>
</dbReference>
<evidence type="ECO:0000259" key="1">
    <source>
        <dbReference type="SMART" id="SM00347"/>
    </source>
</evidence>
<feature type="domain" description="HTH marR-type" evidence="1">
    <location>
        <begin position="23"/>
        <end position="123"/>
    </location>
</feature>
<reference evidence="2 3" key="1">
    <citation type="submission" date="2019-10" db="EMBL/GenBank/DDBJ databases">
        <title>Whole genome shotgun sequence of Acrocarpospora corrugata NBRC 13972.</title>
        <authorList>
            <person name="Ichikawa N."/>
            <person name="Kimura A."/>
            <person name="Kitahashi Y."/>
            <person name="Komaki H."/>
            <person name="Oguchi A."/>
        </authorList>
    </citation>
    <scope>NUCLEOTIDE SEQUENCE [LARGE SCALE GENOMIC DNA]</scope>
    <source>
        <strain evidence="2 3">NBRC 13972</strain>
    </source>
</reference>
<dbReference type="Proteomes" id="UP000334990">
    <property type="component" value="Unassembled WGS sequence"/>
</dbReference>
<dbReference type="PANTHER" id="PTHR33164:SF57">
    <property type="entry name" value="MARR-FAMILY TRANSCRIPTIONAL REGULATOR"/>
    <property type="match status" value="1"/>
</dbReference>
<dbReference type="Pfam" id="PF12802">
    <property type="entry name" value="MarR_2"/>
    <property type="match status" value="1"/>
</dbReference>